<feature type="transmembrane region" description="Helical" evidence="7">
    <location>
        <begin position="163"/>
        <end position="180"/>
    </location>
</feature>
<dbReference type="OrthoDB" id="9806127at2"/>
<dbReference type="SUPFAM" id="SSF52540">
    <property type="entry name" value="P-loop containing nucleoside triphosphate hydrolases"/>
    <property type="match status" value="1"/>
</dbReference>
<evidence type="ECO:0000256" key="5">
    <source>
        <dbReference type="ARBA" id="ARBA00022989"/>
    </source>
</evidence>
<dbReference type="InterPro" id="IPR011527">
    <property type="entry name" value="ABC1_TM_dom"/>
</dbReference>
<feature type="transmembrane region" description="Helical" evidence="7">
    <location>
        <begin position="21"/>
        <end position="41"/>
    </location>
</feature>
<dbReference type="InterPro" id="IPR017871">
    <property type="entry name" value="ABC_transporter-like_CS"/>
</dbReference>
<dbReference type="Gene3D" id="1.20.1560.10">
    <property type="entry name" value="ABC transporter type 1, transmembrane domain"/>
    <property type="match status" value="1"/>
</dbReference>
<sequence>MKKQIKEILSMVWKYNRIWGGIKLLNAVLLAVLVPINTILFQKIIDDILILLRHKQITTGMYLEFGLFVAALLLDVILTSFDKCIEIRFDMKMTDGLERDIIQKYKNLDYSCYEKSATYDIISRISKNPGEKLKLIYWKIIEIIKILISLVGLVLVFRQASNLLIVIFILFLIPMLYENYKAGSLWYELYAKQTMDERKVAYYERLLTSKTSLIELIIYQATDYIKSLWEKQSEKMLKEKDATLQKVEKALLKKSLFATLWYICCTGILIHSVMTGHISVGLFIALFNTTLSIVGTITSLLETFGDFSKEIKEVSYISSFFELKNTESRTGHIDHPIHRIRFEHVSFAYPNSEKEVLHDANFEIDLSRSTALVGENGSGKTTIIKLLCGLYRPTKGRIMIDDQDLNKLSSQEIGKLIKVVFQDFYQYELTVRENIGFGNLGELDRDDKLNNALELVNLKDVKDLGLDRNLGKLEMDGVDLSKGQWQRLAVSRLFLTDTAYVILDEPTASMDPVSEYKMYQLFCSLMKSRGSLMISHRLASAKMADHILVLKHGNIIEQGNHDDLMKNQGIYYTLFCKQAEWYTA</sequence>
<dbReference type="InterPro" id="IPR003439">
    <property type="entry name" value="ABC_transporter-like_ATP-bd"/>
</dbReference>
<organism evidence="10 11">
    <name type="scientific">Eubacterium ramulus</name>
    <dbReference type="NCBI Taxonomy" id="39490"/>
    <lineage>
        <taxon>Bacteria</taxon>
        <taxon>Bacillati</taxon>
        <taxon>Bacillota</taxon>
        <taxon>Clostridia</taxon>
        <taxon>Eubacteriales</taxon>
        <taxon>Eubacteriaceae</taxon>
        <taxon>Eubacterium</taxon>
    </lineage>
</organism>
<dbReference type="RefSeq" id="WP_109214478.1">
    <property type="nucleotide sequence ID" value="NZ_CABMEW010000004.1"/>
</dbReference>
<evidence type="ECO:0000256" key="2">
    <source>
        <dbReference type="ARBA" id="ARBA00022692"/>
    </source>
</evidence>
<dbReference type="PROSITE" id="PS00211">
    <property type="entry name" value="ABC_TRANSPORTER_1"/>
    <property type="match status" value="1"/>
</dbReference>
<keyword evidence="5 7" id="KW-1133">Transmembrane helix</keyword>
<evidence type="ECO:0000256" key="4">
    <source>
        <dbReference type="ARBA" id="ARBA00022840"/>
    </source>
</evidence>
<keyword evidence="6 7" id="KW-0472">Membrane</keyword>
<proteinExistence type="predicted"/>
<keyword evidence="3" id="KW-0547">Nucleotide-binding</keyword>
<keyword evidence="11" id="KW-1185">Reference proteome</keyword>
<dbReference type="PANTHER" id="PTHR43394">
    <property type="entry name" value="ATP-DEPENDENT PERMEASE MDL1, MITOCHONDRIAL"/>
    <property type="match status" value="1"/>
</dbReference>
<dbReference type="EMBL" id="JRFU01000009">
    <property type="protein sequence ID" value="PWE87959.1"/>
    <property type="molecule type" value="Genomic_DNA"/>
</dbReference>
<feature type="domain" description="ABC transporter" evidence="8">
    <location>
        <begin position="340"/>
        <end position="577"/>
    </location>
</feature>
<evidence type="ECO:0000259" key="9">
    <source>
        <dbReference type="PROSITE" id="PS50929"/>
    </source>
</evidence>
<feature type="domain" description="ABC transmembrane type-1" evidence="9">
    <location>
        <begin position="27"/>
        <end position="309"/>
    </location>
</feature>
<keyword evidence="2 7" id="KW-0812">Transmembrane</keyword>
<protein>
    <recommendedName>
        <fullName evidence="12">ABC transporter ATP-binding protein</fullName>
    </recommendedName>
</protein>
<dbReference type="GO" id="GO:0016887">
    <property type="term" value="F:ATP hydrolysis activity"/>
    <property type="evidence" value="ECO:0007669"/>
    <property type="project" value="InterPro"/>
</dbReference>
<evidence type="ECO:0000256" key="6">
    <source>
        <dbReference type="ARBA" id="ARBA00023136"/>
    </source>
</evidence>
<evidence type="ECO:0000259" key="8">
    <source>
        <dbReference type="PROSITE" id="PS50893"/>
    </source>
</evidence>
<dbReference type="SUPFAM" id="SSF90123">
    <property type="entry name" value="ABC transporter transmembrane region"/>
    <property type="match status" value="1"/>
</dbReference>
<accession>A0A2V1JV12</accession>
<dbReference type="GO" id="GO:0005886">
    <property type="term" value="C:plasma membrane"/>
    <property type="evidence" value="ECO:0007669"/>
    <property type="project" value="UniProtKB-SubCell"/>
</dbReference>
<keyword evidence="4" id="KW-0067">ATP-binding</keyword>
<dbReference type="SMART" id="SM00382">
    <property type="entry name" value="AAA"/>
    <property type="match status" value="1"/>
</dbReference>
<dbReference type="GO" id="GO:0015421">
    <property type="term" value="F:ABC-type oligopeptide transporter activity"/>
    <property type="evidence" value="ECO:0007669"/>
    <property type="project" value="TreeGrafter"/>
</dbReference>
<dbReference type="InterPro" id="IPR036640">
    <property type="entry name" value="ABC1_TM_sf"/>
</dbReference>
<dbReference type="InterPro" id="IPR027417">
    <property type="entry name" value="P-loop_NTPase"/>
</dbReference>
<evidence type="ECO:0000256" key="7">
    <source>
        <dbReference type="SAM" id="Phobius"/>
    </source>
</evidence>
<evidence type="ECO:0000256" key="3">
    <source>
        <dbReference type="ARBA" id="ARBA00022741"/>
    </source>
</evidence>
<name>A0A2V1JV12_EUBRA</name>
<dbReference type="PANTHER" id="PTHR43394:SF1">
    <property type="entry name" value="ATP-BINDING CASSETTE SUB-FAMILY B MEMBER 10, MITOCHONDRIAL"/>
    <property type="match status" value="1"/>
</dbReference>
<dbReference type="InterPro" id="IPR039421">
    <property type="entry name" value="Type_1_exporter"/>
</dbReference>
<feature type="transmembrane region" description="Helical" evidence="7">
    <location>
        <begin position="61"/>
        <end position="81"/>
    </location>
</feature>
<feature type="transmembrane region" description="Helical" evidence="7">
    <location>
        <begin position="256"/>
        <end position="274"/>
    </location>
</feature>
<gene>
    <name evidence="10" type="ORF">LG34_01130</name>
</gene>
<dbReference type="Pfam" id="PF00005">
    <property type="entry name" value="ABC_tran"/>
    <property type="match status" value="1"/>
</dbReference>
<evidence type="ECO:0000313" key="10">
    <source>
        <dbReference type="EMBL" id="PWE87959.1"/>
    </source>
</evidence>
<comment type="subcellular location">
    <subcellularLocation>
        <location evidence="1">Cell membrane</location>
        <topology evidence="1">Multi-pass membrane protein</topology>
    </subcellularLocation>
</comment>
<comment type="caution">
    <text evidence="10">The sequence shown here is derived from an EMBL/GenBank/DDBJ whole genome shotgun (WGS) entry which is preliminary data.</text>
</comment>
<dbReference type="Proteomes" id="UP000245288">
    <property type="component" value="Unassembled WGS sequence"/>
</dbReference>
<dbReference type="Gene3D" id="3.40.50.300">
    <property type="entry name" value="P-loop containing nucleotide triphosphate hydrolases"/>
    <property type="match status" value="1"/>
</dbReference>
<dbReference type="PROSITE" id="PS50929">
    <property type="entry name" value="ABC_TM1F"/>
    <property type="match status" value="1"/>
</dbReference>
<dbReference type="InterPro" id="IPR003593">
    <property type="entry name" value="AAA+_ATPase"/>
</dbReference>
<feature type="transmembrane region" description="Helical" evidence="7">
    <location>
        <begin position="136"/>
        <end position="157"/>
    </location>
</feature>
<evidence type="ECO:0000256" key="1">
    <source>
        <dbReference type="ARBA" id="ARBA00004651"/>
    </source>
</evidence>
<dbReference type="GO" id="GO:0005524">
    <property type="term" value="F:ATP binding"/>
    <property type="evidence" value="ECO:0007669"/>
    <property type="project" value="UniProtKB-KW"/>
</dbReference>
<evidence type="ECO:0000313" key="11">
    <source>
        <dbReference type="Proteomes" id="UP000245288"/>
    </source>
</evidence>
<dbReference type="AlphaFoldDB" id="A0A2V1JV12"/>
<dbReference type="PROSITE" id="PS50893">
    <property type="entry name" value="ABC_TRANSPORTER_2"/>
    <property type="match status" value="1"/>
</dbReference>
<reference evidence="10 11" key="1">
    <citation type="submission" date="2014-09" db="EMBL/GenBank/DDBJ databases">
        <title>Butyrate-producing bacteria isolated from human gut.</title>
        <authorList>
            <person name="Zhang Q."/>
            <person name="Zhao L."/>
        </authorList>
    </citation>
    <scope>NUCLEOTIDE SEQUENCE [LARGE SCALE GENOMIC DNA]</scope>
    <source>
        <strain evidence="10 11">21</strain>
    </source>
</reference>
<evidence type="ECO:0008006" key="12">
    <source>
        <dbReference type="Google" id="ProtNLM"/>
    </source>
</evidence>